<protein>
    <submittedName>
        <fullName evidence="2">Transcriptional regulator</fullName>
    </submittedName>
</protein>
<keyword evidence="1" id="KW-0479">Metal-binding</keyword>
<evidence type="ECO:0000256" key="1">
    <source>
        <dbReference type="PIRSR" id="PIRSR602481-1"/>
    </source>
</evidence>
<keyword evidence="1" id="KW-0862">Zinc</keyword>
<sequence length="138" mass="15811">MNLNLEKILDKHNVKPTAMRLLVLQFLLTEKAAMSLTDLENYFDKSDRTTLYRTLKTFVKSEIAHKIDDGTGVTKYALCEENCHCEIENDLHVHFHCKICNETICFPENKIPYINLPDGFLADDISLTVTGICNKCNE</sequence>
<feature type="binding site" evidence="1">
    <location>
        <position position="100"/>
    </location>
    <ligand>
        <name>Zn(2+)</name>
        <dbReference type="ChEBI" id="CHEBI:29105"/>
    </ligand>
</feature>
<dbReference type="GO" id="GO:0008270">
    <property type="term" value="F:zinc ion binding"/>
    <property type="evidence" value="ECO:0007669"/>
    <property type="project" value="TreeGrafter"/>
</dbReference>
<dbReference type="InterPro" id="IPR036390">
    <property type="entry name" value="WH_DNA-bd_sf"/>
</dbReference>
<dbReference type="InterPro" id="IPR036388">
    <property type="entry name" value="WH-like_DNA-bd_sf"/>
</dbReference>
<dbReference type="GO" id="GO:1900376">
    <property type="term" value="P:regulation of secondary metabolite biosynthetic process"/>
    <property type="evidence" value="ECO:0007669"/>
    <property type="project" value="TreeGrafter"/>
</dbReference>
<dbReference type="GO" id="GO:0045892">
    <property type="term" value="P:negative regulation of DNA-templated transcription"/>
    <property type="evidence" value="ECO:0007669"/>
    <property type="project" value="TreeGrafter"/>
</dbReference>
<dbReference type="PANTHER" id="PTHR33202:SF22">
    <property type="entry name" value="HYDROGEN PEROXIDE SENSITIVE REPRESSOR"/>
    <property type="match status" value="1"/>
</dbReference>
<reference evidence="2 3" key="2">
    <citation type="journal article" date="2016" name="Int. J. Syst. Evol. Microbiol.">
        <title>Lutibacter profundi sp. nov., isolated from a deep-sea hydrothermal system on the Arctic Mid-Ocean Ridge and emended description of the genus Lutibacter.</title>
        <authorList>
            <person name="Le Moine Bauer S."/>
            <person name="Roalkvam I."/>
            <person name="Steen I.H."/>
            <person name="Dahle H."/>
        </authorList>
    </citation>
    <scope>NUCLEOTIDE SEQUENCE [LARGE SCALE GENOMIC DNA]</scope>
    <source>
        <strain evidence="2 3">LP1</strain>
    </source>
</reference>
<dbReference type="EMBL" id="CP013355">
    <property type="protein sequence ID" value="AMC11778.1"/>
    <property type="molecule type" value="Genomic_DNA"/>
</dbReference>
<dbReference type="GO" id="GO:0003700">
    <property type="term" value="F:DNA-binding transcription factor activity"/>
    <property type="evidence" value="ECO:0007669"/>
    <property type="project" value="InterPro"/>
</dbReference>
<dbReference type="PANTHER" id="PTHR33202">
    <property type="entry name" value="ZINC UPTAKE REGULATION PROTEIN"/>
    <property type="match status" value="1"/>
</dbReference>
<dbReference type="Gene3D" id="1.10.10.10">
    <property type="entry name" value="Winged helix-like DNA-binding domain superfamily/Winged helix DNA-binding domain"/>
    <property type="match status" value="1"/>
</dbReference>
<evidence type="ECO:0000313" key="3">
    <source>
        <dbReference type="Proteomes" id="UP000059672"/>
    </source>
</evidence>
<dbReference type="Pfam" id="PF01475">
    <property type="entry name" value="FUR"/>
    <property type="match status" value="1"/>
</dbReference>
<feature type="binding site" evidence="1">
    <location>
        <position position="133"/>
    </location>
    <ligand>
        <name>Zn(2+)</name>
        <dbReference type="ChEBI" id="CHEBI:29105"/>
    </ligand>
</feature>
<feature type="binding site" evidence="1">
    <location>
        <position position="136"/>
    </location>
    <ligand>
        <name>Zn(2+)</name>
        <dbReference type="ChEBI" id="CHEBI:29105"/>
    </ligand>
</feature>
<evidence type="ECO:0000313" key="2">
    <source>
        <dbReference type="EMBL" id="AMC11778.1"/>
    </source>
</evidence>
<gene>
    <name evidence="2" type="ORF">Lupro_11080</name>
</gene>
<dbReference type="GO" id="GO:0000976">
    <property type="term" value="F:transcription cis-regulatory region binding"/>
    <property type="evidence" value="ECO:0007669"/>
    <property type="project" value="TreeGrafter"/>
</dbReference>
<keyword evidence="3" id="KW-1185">Reference proteome</keyword>
<feature type="binding site" evidence="1">
    <location>
        <position position="97"/>
    </location>
    <ligand>
        <name>Zn(2+)</name>
        <dbReference type="ChEBI" id="CHEBI:29105"/>
    </ligand>
</feature>
<proteinExistence type="predicted"/>
<dbReference type="SUPFAM" id="SSF46785">
    <property type="entry name" value="Winged helix' DNA-binding domain"/>
    <property type="match status" value="1"/>
</dbReference>
<dbReference type="InterPro" id="IPR002481">
    <property type="entry name" value="FUR"/>
</dbReference>
<dbReference type="Proteomes" id="UP000059672">
    <property type="component" value="Chromosome"/>
</dbReference>
<reference evidence="3" key="1">
    <citation type="submission" date="2015-12" db="EMBL/GenBank/DDBJ databases">
        <title>Complete genome sequence of Lutibacter profundus strain LP1.</title>
        <authorList>
            <person name="Wissuwa J."/>
            <person name="Le Moine Bauer S."/>
            <person name="Stokke R."/>
            <person name="Dahle H."/>
            <person name="Steen I.H."/>
        </authorList>
    </citation>
    <scope>NUCLEOTIDE SEQUENCE [LARGE SCALE GENOMIC DNA]</scope>
    <source>
        <strain evidence="3">LP1</strain>
    </source>
</reference>
<comment type="cofactor">
    <cofactor evidence="1">
        <name>Zn(2+)</name>
        <dbReference type="ChEBI" id="CHEBI:29105"/>
    </cofactor>
    <text evidence="1">Binds 1 zinc ion per subunit.</text>
</comment>
<dbReference type="STRING" id="1622118.Lupro_11080"/>
<dbReference type="AlphaFoldDB" id="A0A0X8G851"/>
<dbReference type="OrthoDB" id="594893at2"/>
<dbReference type="PATRIC" id="fig|1622118.3.peg.2277"/>
<organism evidence="2 3">
    <name type="scientific">Lutibacter profundi</name>
    <dbReference type="NCBI Taxonomy" id="1622118"/>
    <lineage>
        <taxon>Bacteria</taxon>
        <taxon>Pseudomonadati</taxon>
        <taxon>Bacteroidota</taxon>
        <taxon>Flavobacteriia</taxon>
        <taxon>Flavobacteriales</taxon>
        <taxon>Flavobacteriaceae</taxon>
        <taxon>Lutibacter</taxon>
    </lineage>
</organism>
<dbReference type="RefSeq" id="WP_068210211.1">
    <property type="nucleotide sequence ID" value="NZ_CP013355.1"/>
</dbReference>
<accession>A0A0X8G851</accession>
<dbReference type="KEGG" id="lut:Lupro_11080"/>
<name>A0A0X8G851_9FLAO</name>